<organism evidence="2 3">
    <name type="scientific">Phrynosoma platyrhinos</name>
    <name type="common">Desert horned lizard</name>
    <dbReference type="NCBI Taxonomy" id="52577"/>
    <lineage>
        <taxon>Eukaryota</taxon>
        <taxon>Metazoa</taxon>
        <taxon>Chordata</taxon>
        <taxon>Craniata</taxon>
        <taxon>Vertebrata</taxon>
        <taxon>Euteleostomi</taxon>
        <taxon>Lepidosauria</taxon>
        <taxon>Squamata</taxon>
        <taxon>Bifurcata</taxon>
        <taxon>Unidentata</taxon>
        <taxon>Episquamata</taxon>
        <taxon>Toxicofera</taxon>
        <taxon>Iguania</taxon>
        <taxon>Phrynosomatidae</taxon>
        <taxon>Phrynosomatinae</taxon>
        <taxon>Phrynosoma</taxon>
    </lineage>
</organism>
<evidence type="ECO:0000256" key="1">
    <source>
        <dbReference type="SAM" id="MobiDB-lite"/>
    </source>
</evidence>
<comment type="caution">
    <text evidence="2">The sequence shown here is derived from an EMBL/GenBank/DDBJ whole genome shotgun (WGS) entry which is preliminary data.</text>
</comment>
<reference evidence="2 3" key="1">
    <citation type="journal article" date="2022" name="Gigascience">
        <title>A chromosome-level genome assembly and annotation of the desert horned lizard, Phrynosoma platyrhinos, provides insight into chromosomal rearrangements among reptiles.</title>
        <authorList>
            <person name="Koochekian N."/>
            <person name="Ascanio A."/>
            <person name="Farleigh K."/>
            <person name="Card D.C."/>
            <person name="Schield D.R."/>
            <person name="Castoe T.A."/>
            <person name="Jezkova T."/>
        </authorList>
    </citation>
    <scope>NUCLEOTIDE SEQUENCE [LARGE SCALE GENOMIC DNA]</scope>
    <source>
        <strain evidence="2">NK-2021</strain>
    </source>
</reference>
<gene>
    <name evidence="2" type="ORF">JD844_024482</name>
</gene>
<evidence type="ECO:0000313" key="2">
    <source>
        <dbReference type="EMBL" id="KAH0622301.1"/>
    </source>
</evidence>
<feature type="region of interest" description="Disordered" evidence="1">
    <location>
        <begin position="55"/>
        <end position="74"/>
    </location>
</feature>
<feature type="region of interest" description="Disordered" evidence="1">
    <location>
        <begin position="1"/>
        <end position="26"/>
    </location>
</feature>
<accession>A0ABQ7SY11</accession>
<keyword evidence="3" id="KW-1185">Reference proteome</keyword>
<proteinExistence type="predicted"/>
<dbReference type="Proteomes" id="UP000826234">
    <property type="component" value="Unassembled WGS sequence"/>
</dbReference>
<dbReference type="EMBL" id="JAIPUX010003289">
    <property type="protein sequence ID" value="KAH0622301.1"/>
    <property type="molecule type" value="Genomic_DNA"/>
</dbReference>
<name>A0ABQ7SY11_PHRPL</name>
<sequence length="166" mass="18174">MARRGGQEVEQQSLSGAEAGKDHEVIRLGPRAPLEAVFQSAALRPSFFSGLPAPREPQGSQFPPLHQAWTSPSDCPIAHAPRGAPMDGGMEAEFLLQDCDCFSLAKEREQENRVVSLTHVHSLAAGMKTVYLNFTQVFEFGMTSEESTSIKKLTNLNATFDELNEL</sequence>
<evidence type="ECO:0000313" key="3">
    <source>
        <dbReference type="Proteomes" id="UP000826234"/>
    </source>
</evidence>
<protein>
    <submittedName>
        <fullName evidence="2">Uncharacterized protein</fullName>
    </submittedName>
</protein>